<name>A0A1L3GDR6_SYNAC</name>
<keyword evidence="2" id="KW-1185">Reference proteome</keyword>
<protein>
    <submittedName>
        <fullName evidence="1">Uncharacterized protein</fullName>
    </submittedName>
</protein>
<dbReference type="STRING" id="29542.A6070_11565"/>
<accession>A0A1L3GDR6</accession>
<sequence>MRPQTFALIGLLLLGTLTLLVVGCCTTPSANDPVGAAFDRHEPALRLAVNIAVGQWLTAHPAWAVPAARIAETVAAELETQGLTSLASLQQQVSAHIDWDALPPAEHSLIVSVIDTAAQAITQRLDAAGLTDPNERKIRAAKVLRWIAETARARSGSAAAKNAARGPRYQVLA</sequence>
<dbReference type="PROSITE" id="PS51257">
    <property type="entry name" value="PROKAR_LIPOPROTEIN"/>
    <property type="match status" value="1"/>
</dbReference>
<reference evidence="1 2" key="1">
    <citation type="journal article" date="2017" name="Genome Announc.">
        <title>Complete Genome Sequences of Two Acetylene-Fermenting Pelobacter acetylenicus Strains.</title>
        <authorList>
            <person name="Sutton J.M."/>
            <person name="Baesman S.M."/>
            <person name="Fierst J.L."/>
            <person name="Poret-Peterson A.T."/>
            <person name="Oremland R.S."/>
            <person name="Dunlap D.S."/>
            <person name="Akob D.M."/>
        </authorList>
    </citation>
    <scope>NUCLEOTIDE SEQUENCE [LARGE SCALE GENOMIC DNA]</scope>
    <source>
        <strain evidence="1 2">DSM 3247</strain>
    </source>
</reference>
<dbReference type="Proteomes" id="UP000182264">
    <property type="component" value="Chromosome"/>
</dbReference>
<dbReference type="AlphaFoldDB" id="A0A1L3GDR6"/>
<evidence type="ECO:0000313" key="1">
    <source>
        <dbReference type="EMBL" id="APG24102.1"/>
    </source>
</evidence>
<gene>
    <name evidence="1" type="ORF">A7E75_02940</name>
</gene>
<evidence type="ECO:0000313" key="2">
    <source>
        <dbReference type="Proteomes" id="UP000182264"/>
    </source>
</evidence>
<dbReference type="KEGG" id="pace:A6070_11565"/>
<organism evidence="1 2">
    <name type="scientific">Syntrophotalea acetylenica</name>
    <name type="common">Pelobacter acetylenicus</name>
    <dbReference type="NCBI Taxonomy" id="29542"/>
    <lineage>
        <taxon>Bacteria</taxon>
        <taxon>Pseudomonadati</taxon>
        <taxon>Thermodesulfobacteriota</taxon>
        <taxon>Desulfuromonadia</taxon>
        <taxon>Desulfuromonadales</taxon>
        <taxon>Syntrophotaleaceae</taxon>
        <taxon>Syntrophotalea</taxon>
    </lineage>
</organism>
<proteinExistence type="predicted"/>
<dbReference type="EMBL" id="CP015518">
    <property type="protein sequence ID" value="APG24102.1"/>
    <property type="molecule type" value="Genomic_DNA"/>
</dbReference>